<comment type="subcellular location">
    <subcellularLocation>
        <location evidence="1">Membrane</location>
        <topology evidence="1">Single-pass membrane protein</topology>
    </subcellularLocation>
</comment>
<evidence type="ECO:0000259" key="6">
    <source>
        <dbReference type="Pfam" id="PF04357"/>
    </source>
</evidence>
<dbReference type="STRING" id="551987.SAMN05192549_108172"/>
<evidence type="ECO:0000256" key="2">
    <source>
        <dbReference type="ARBA" id="ARBA00022692"/>
    </source>
</evidence>
<keyword evidence="3 5" id="KW-1133">Transmembrane helix</keyword>
<organism evidence="7 8">
    <name type="scientific">Duganella sacchari</name>
    <dbReference type="NCBI Taxonomy" id="551987"/>
    <lineage>
        <taxon>Bacteria</taxon>
        <taxon>Pseudomonadati</taxon>
        <taxon>Pseudomonadota</taxon>
        <taxon>Betaproteobacteria</taxon>
        <taxon>Burkholderiales</taxon>
        <taxon>Oxalobacteraceae</taxon>
        <taxon>Telluria group</taxon>
        <taxon>Duganella</taxon>
    </lineage>
</organism>
<protein>
    <submittedName>
        <fullName evidence="7">Translocation and assembly module TamB</fullName>
    </submittedName>
</protein>
<dbReference type="InterPro" id="IPR007452">
    <property type="entry name" value="TamB_C"/>
</dbReference>
<keyword evidence="4 5" id="KW-0472">Membrane</keyword>
<gene>
    <name evidence="7" type="ORF">SAMN05192549_108172</name>
</gene>
<evidence type="ECO:0000256" key="4">
    <source>
        <dbReference type="ARBA" id="ARBA00023136"/>
    </source>
</evidence>
<dbReference type="Pfam" id="PF04357">
    <property type="entry name" value="TamB"/>
    <property type="match status" value="1"/>
</dbReference>
<dbReference type="GO" id="GO:0005886">
    <property type="term" value="C:plasma membrane"/>
    <property type="evidence" value="ECO:0007669"/>
    <property type="project" value="InterPro"/>
</dbReference>
<dbReference type="RefSeq" id="WP_072786952.1">
    <property type="nucleotide sequence ID" value="NZ_FRCX01000008.1"/>
</dbReference>
<feature type="transmembrane region" description="Helical" evidence="5">
    <location>
        <begin position="21"/>
        <end position="40"/>
    </location>
</feature>
<keyword evidence="8" id="KW-1185">Reference proteome</keyword>
<accession>A0A1M7QWN9</accession>
<evidence type="ECO:0000313" key="7">
    <source>
        <dbReference type="EMBL" id="SHN36421.1"/>
    </source>
</evidence>
<feature type="domain" description="Translocation and assembly module TamB C-terminal" evidence="6">
    <location>
        <begin position="1143"/>
        <end position="1487"/>
    </location>
</feature>
<dbReference type="Proteomes" id="UP000184339">
    <property type="component" value="Unassembled WGS sequence"/>
</dbReference>
<proteinExistence type="predicted"/>
<dbReference type="PANTHER" id="PTHR36985:SF1">
    <property type="entry name" value="TRANSLOCATION AND ASSEMBLY MODULE SUBUNIT TAMB"/>
    <property type="match status" value="1"/>
</dbReference>
<keyword evidence="2 5" id="KW-0812">Transmembrane</keyword>
<sequence>MTEQDKSQETAAPRRRWPRRVAIILAVLLLLVCAAFWLLGRESTLQQLVQRISNASGGQISVTGVSGSLYHRMHVDKLVYRAKDTVVTAEQIDINWSPLQYFSEGLTISELHARSVVVQSTGPSEPSTMPESLKLPFKLSVSDGRLDKLVLTSDAGSDVIERLHVRLDGGQQGWEVQEASAHTAFGDITAALTIAGSKPFALQGKAALAYGSAPAANAKVNVQASGDLAALKLKVQGAANGASGEAALALAPFDPVILRAIDLTGRDLDPAGFDASWPQAKFSLKLSAAIAKDQKLSGQFTLTNQGKSAPLDQNGLPLQTFSGRLDGTLTASVLDNVLLDLGQAGKFTGGGKVQRSAPDAGIDAANFKLHTDRLDLKNIHSSIDKTAVAGDIALTSTPKQQALTATLVDKGLRLDLQATLADALLQLHQVRLQAKKGSISATGQASLKDRQEFSAKLRADHFDPSALGPTYPIADLNADINAKGVLTPAWQVAADFQIKASKLMGQALTGNGKLNADARHISGVDAHLSLAQNTADVSGNFGAPGEQLRWKVDARQLSAVSSDLLGAITASGMVTGSMDAPRSSFEADAKGLAFASAKRAADSVIHAAGDVAVVKGTPQLKVAGSIQRLNPASFGAAQAGAINATFTGDARLASDWQAGVNLMLQPSTFANAPLSGYARLTAAKGSVSNADVDLHLASNSLQAKGSFGSALDKLEWKLDAPQLGALGPQFGGTLRANGTLSGTSARPALALTLNGSNLRTPGQQEIGTIRGSATLGNTIAMASGGNVSASTSTARRTATRNNAAAAEIAADVPLVSDIEITRYVSPAISLDKARLQTSGTRSAHIIQLSASNPDFDAALRVKGSWANDTWTGAIDTLQNRGRFALTLAAPAPLKLVAPEDTGVAGLLKPEQLVLGSTAINLPAGSVRIDYLEKTGTAWRSKGQAAGVPVNYLAQLSDAWRDNVRSSMTIGADWNLNLQATTRALAGGVHVFREQGDLTITGADLPQALGLRTLDARADVADGTLRVQLNVDGSRAGQAKLDGSALLRDGRLADDSTFTVSGSANMGSLAWLAPLAGQPGLEIDGTLKAAISGSGTIAAPQLNGDISGDKLSVNWLDQGIKLRNGQLQARVTGDQLQLQKLTFDGTQGSAQADGWIRYAGNEATMQLKLSADKLEVLSRPDRILVLSGQSTLTRDARHFQLDGKFRADRANIELAGADTPTLSDDVVIVGKTKPATKAPQGMPLNIDVEADLGNDFALKGKGLDAQLAGTLRIRVADRRPPRVNGSIRVVSGTYAAYGQKLAIDRGVINFTGAYDNPGLNILAVRRRPEGEALSETNVEAGVEVRGTALAPQAKLVSTPTVSDSDKLAWLVLGHGIDNTQGNDMALLSTAAGALFGGGQGKLANALGVDELGVGQAAGTSSAGAATGLQNTVVTVGKRISARAYLSFEQGASTATSLVKLKYKLNPRITLQFQTGTNNALDVLYTWAFD</sequence>
<dbReference type="OrthoDB" id="5288149at2"/>
<name>A0A1M7QWN9_9BURK</name>
<dbReference type="EMBL" id="FRCX01000008">
    <property type="protein sequence ID" value="SHN36421.1"/>
    <property type="molecule type" value="Genomic_DNA"/>
</dbReference>
<dbReference type="GO" id="GO:0009306">
    <property type="term" value="P:protein secretion"/>
    <property type="evidence" value="ECO:0007669"/>
    <property type="project" value="InterPro"/>
</dbReference>
<evidence type="ECO:0000256" key="5">
    <source>
        <dbReference type="SAM" id="Phobius"/>
    </source>
</evidence>
<evidence type="ECO:0000313" key="8">
    <source>
        <dbReference type="Proteomes" id="UP000184339"/>
    </source>
</evidence>
<reference evidence="8" key="1">
    <citation type="submission" date="2016-11" db="EMBL/GenBank/DDBJ databases">
        <authorList>
            <person name="Varghese N."/>
            <person name="Submissions S."/>
        </authorList>
    </citation>
    <scope>NUCLEOTIDE SEQUENCE [LARGE SCALE GENOMIC DNA]</scope>
    <source>
        <strain evidence="8">Sac-22</strain>
    </source>
</reference>
<evidence type="ECO:0000256" key="3">
    <source>
        <dbReference type="ARBA" id="ARBA00022989"/>
    </source>
</evidence>
<evidence type="ECO:0000256" key="1">
    <source>
        <dbReference type="ARBA" id="ARBA00004167"/>
    </source>
</evidence>
<dbReference type="PANTHER" id="PTHR36985">
    <property type="entry name" value="TRANSLOCATION AND ASSEMBLY MODULE SUBUNIT TAMB"/>
    <property type="match status" value="1"/>
</dbReference>